<reference evidence="1" key="1">
    <citation type="submission" date="2023-05" db="EMBL/GenBank/DDBJ databases">
        <authorList>
            <person name="Stuckert A."/>
        </authorList>
    </citation>
    <scope>NUCLEOTIDE SEQUENCE</scope>
</reference>
<dbReference type="EMBL" id="CATNWA010018046">
    <property type="protein sequence ID" value="CAI9604939.1"/>
    <property type="molecule type" value="Genomic_DNA"/>
</dbReference>
<evidence type="ECO:0000313" key="2">
    <source>
        <dbReference type="Proteomes" id="UP001162483"/>
    </source>
</evidence>
<gene>
    <name evidence="1" type="ORF">SPARVUS_LOCUS13523283</name>
</gene>
<dbReference type="Proteomes" id="UP001162483">
    <property type="component" value="Unassembled WGS sequence"/>
</dbReference>
<name>A0ABN9G7I6_9NEOB</name>
<accession>A0ABN9G7I6</accession>
<proteinExistence type="predicted"/>
<protein>
    <submittedName>
        <fullName evidence="1">Uncharacterized protein</fullName>
    </submittedName>
</protein>
<evidence type="ECO:0000313" key="1">
    <source>
        <dbReference type="EMBL" id="CAI9604939.1"/>
    </source>
</evidence>
<keyword evidence="2" id="KW-1185">Reference proteome</keyword>
<comment type="caution">
    <text evidence="1">The sequence shown here is derived from an EMBL/GenBank/DDBJ whole genome shotgun (WGS) entry which is preliminary data.</text>
</comment>
<sequence>MQPHHLHREMWTSGRVPLILMARHPHWKTQPYWEPRFQCRMRFQKKCRDFFPCMSWAQESIKMNGLSCPYKTRPAQM</sequence>
<organism evidence="1 2">
    <name type="scientific">Staurois parvus</name>
    <dbReference type="NCBI Taxonomy" id="386267"/>
    <lineage>
        <taxon>Eukaryota</taxon>
        <taxon>Metazoa</taxon>
        <taxon>Chordata</taxon>
        <taxon>Craniata</taxon>
        <taxon>Vertebrata</taxon>
        <taxon>Euteleostomi</taxon>
        <taxon>Amphibia</taxon>
        <taxon>Batrachia</taxon>
        <taxon>Anura</taxon>
        <taxon>Neobatrachia</taxon>
        <taxon>Ranoidea</taxon>
        <taxon>Ranidae</taxon>
        <taxon>Staurois</taxon>
    </lineage>
</organism>